<dbReference type="Gene3D" id="3.30.300.210">
    <property type="entry name" value="Nutrient germinant receptor protein C, domain 3"/>
    <property type="match status" value="1"/>
</dbReference>
<evidence type="ECO:0000259" key="8">
    <source>
        <dbReference type="Pfam" id="PF05504"/>
    </source>
</evidence>
<dbReference type="PROSITE" id="PS51257">
    <property type="entry name" value="PROKAR_LIPOPROTEIN"/>
    <property type="match status" value="1"/>
</dbReference>
<keyword evidence="6" id="KW-0564">Palmitate</keyword>
<dbReference type="PANTHER" id="PTHR35789">
    <property type="entry name" value="SPORE GERMINATION PROTEIN B3"/>
    <property type="match status" value="1"/>
</dbReference>
<evidence type="ECO:0000256" key="4">
    <source>
        <dbReference type="ARBA" id="ARBA00022729"/>
    </source>
</evidence>
<keyword evidence="11" id="KW-1185">Reference proteome</keyword>
<sequence>MRNARWRRLPLPLLLIAAFALGGCGDQRILERIGFIQSTSYDLMPNGELKIAVAIPRLEAESNEKREVLSTTAPTSKQARIKMSRETSLQLVSGQLRVTLLGRSFAEAGIGNQLDTQIRDPAISPLMKIAVVNGDAEQLLNQRYSQHPRTDRYIERILEKEAGTHAIPKATLHQFVRDYYDDGIDPVAPMIRKAGKNIVIDGIALFRDDRFVYRLPPQDAMIFAFMRSRFKQGEIGINLQHQGAPREAVMVTSLVSQRSVKVSGSGPGTTVTVRVALDGTVLEYVGGLKLGKPKDLRKLERKIEAYVSGQAEAMMKNMQRAGADGIGIGAYVRNSMSYADWKRTNWRELYSQIDVRCKVKMTIKNVGKMK</sequence>
<dbReference type="InterPro" id="IPR008844">
    <property type="entry name" value="Spore_GerAC-like"/>
</dbReference>
<dbReference type="Pfam" id="PF05504">
    <property type="entry name" value="Spore_GerAC"/>
    <property type="match status" value="1"/>
</dbReference>
<dbReference type="RefSeq" id="WP_161746553.1">
    <property type="nucleotide sequence ID" value="NZ_JAAAMV010000028.1"/>
</dbReference>
<comment type="similarity">
    <text evidence="2">Belongs to the GerABKC lipoprotein family.</text>
</comment>
<reference evidence="10 11" key="1">
    <citation type="submission" date="2020-01" db="EMBL/GenBank/DDBJ databases">
        <title>Paenibacillus soybeanensis sp. nov. isolated from the nodules of soybean (Glycine max(L.) Merr).</title>
        <authorList>
            <person name="Wang H."/>
        </authorList>
    </citation>
    <scope>NUCLEOTIDE SEQUENCE [LARGE SCALE GENOMIC DNA]</scope>
    <source>
        <strain evidence="10 11">T1</strain>
    </source>
</reference>
<dbReference type="InterPro" id="IPR057336">
    <property type="entry name" value="GerAC_N"/>
</dbReference>
<accession>A0ABW9XYD6</accession>
<evidence type="ECO:0000256" key="3">
    <source>
        <dbReference type="ARBA" id="ARBA00022544"/>
    </source>
</evidence>
<dbReference type="PANTHER" id="PTHR35789:SF1">
    <property type="entry name" value="SPORE GERMINATION PROTEIN B3"/>
    <property type="match status" value="1"/>
</dbReference>
<evidence type="ECO:0000313" key="10">
    <source>
        <dbReference type="EMBL" id="NBD27531.1"/>
    </source>
</evidence>
<dbReference type="Pfam" id="PF25198">
    <property type="entry name" value="Spore_GerAC_N"/>
    <property type="match status" value="1"/>
</dbReference>
<gene>
    <name evidence="10" type="ORF">GT019_26970</name>
</gene>
<dbReference type="Proteomes" id="UP000665561">
    <property type="component" value="Unassembled WGS sequence"/>
</dbReference>
<evidence type="ECO:0000256" key="7">
    <source>
        <dbReference type="ARBA" id="ARBA00023288"/>
    </source>
</evidence>
<dbReference type="EMBL" id="JAAAMV010000028">
    <property type="protein sequence ID" value="NBD27531.1"/>
    <property type="molecule type" value="Genomic_DNA"/>
</dbReference>
<dbReference type="InterPro" id="IPR038501">
    <property type="entry name" value="Spore_GerAC_C_sf"/>
</dbReference>
<dbReference type="InterPro" id="IPR046953">
    <property type="entry name" value="Spore_GerAC-like_C"/>
</dbReference>
<evidence type="ECO:0000256" key="5">
    <source>
        <dbReference type="ARBA" id="ARBA00023136"/>
    </source>
</evidence>
<evidence type="ECO:0000313" key="11">
    <source>
        <dbReference type="Proteomes" id="UP000665561"/>
    </source>
</evidence>
<evidence type="ECO:0000256" key="2">
    <source>
        <dbReference type="ARBA" id="ARBA00007886"/>
    </source>
</evidence>
<evidence type="ECO:0000259" key="9">
    <source>
        <dbReference type="Pfam" id="PF25198"/>
    </source>
</evidence>
<comment type="subcellular location">
    <subcellularLocation>
        <location evidence="1">Membrane</location>
        <topology evidence="1">Lipid-anchor</topology>
    </subcellularLocation>
</comment>
<keyword evidence="5" id="KW-0472">Membrane</keyword>
<keyword evidence="3" id="KW-0309">Germination</keyword>
<keyword evidence="7" id="KW-0449">Lipoprotein</keyword>
<feature type="domain" description="Spore germination GerAC-like C-terminal" evidence="8">
    <location>
        <begin position="201"/>
        <end position="367"/>
    </location>
</feature>
<proteinExistence type="inferred from homology"/>
<organism evidence="10 11">
    <name type="scientific">Paenibacillus glycinis</name>
    <dbReference type="NCBI Taxonomy" id="2697035"/>
    <lineage>
        <taxon>Bacteria</taxon>
        <taxon>Bacillati</taxon>
        <taxon>Bacillota</taxon>
        <taxon>Bacilli</taxon>
        <taxon>Bacillales</taxon>
        <taxon>Paenibacillaceae</taxon>
        <taxon>Paenibacillus</taxon>
    </lineage>
</organism>
<protein>
    <submittedName>
        <fullName evidence="10">Ger(X)C family spore germination protein</fullName>
    </submittedName>
</protein>
<evidence type="ECO:0000256" key="6">
    <source>
        <dbReference type="ARBA" id="ARBA00023139"/>
    </source>
</evidence>
<evidence type="ECO:0000256" key="1">
    <source>
        <dbReference type="ARBA" id="ARBA00004635"/>
    </source>
</evidence>
<dbReference type="NCBIfam" id="TIGR02887">
    <property type="entry name" value="spore_ger_x_C"/>
    <property type="match status" value="1"/>
</dbReference>
<feature type="domain" description="Spore germination protein N-terminal" evidence="9">
    <location>
        <begin position="26"/>
        <end position="192"/>
    </location>
</feature>
<keyword evidence="4" id="KW-0732">Signal</keyword>
<name>A0ABW9XYD6_9BACL</name>
<comment type="caution">
    <text evidence="10">The sequence shown here is derived from an EMBL/GenBank/DDBJ whole genome shotgun (WGS) entry which is preliminary data.</text>
</comment>